<evidence type="ECO:0000256" key="10">
    <source>
        <dbReference type="ARBA" id="ARBA00041109"/>
    </source>
</evidence>
<dbReference type="GO" id="GO:0005886">
    <property type="term" value="C:plasma membrane"/>
    <property type="evidence" value="ECO:0007669"/>
    <property type="project" value="UniProtKB-SubCell"/>
</dbReference>
<dbReference type="InterPro" id="IPR050901">
    <property type="entry name" value="BP-dep_ABC_trans_perm"/>
</dbReference>
<feature type="transmembrane region" description="Helical" evidence="11">
    <location>
        <begin position="150"/>
        <end position="167"/>
    </location>
</feature>
<evidence type="ECO:0000256" key="3">
    <source>
        <dbReference type="ARBA" id="ARBA00009047"/>
    </source>
</evidence>
<evidence type="ECO:0000256" key="9">
    <source>
        <dbReference type="ARBA" id="ARBA00023136"/>
    </source>
</evidence>
<evidence type="ECO:0000259" key="12">
    <source>
        <dbReference type="PROSITE" id="PS50928"/>
    </source>
</evidence>
<evidence type="ECO:0000256" key="7">
    <source>
        <dbReference type="ARBA" id="ARBA00022692"/>
    </source>
</evidence>
<feature type="transmembrane region" description="Helical" evidence="11">
    <location>
        <begin position="255"/>
        <end position="280"/>
    </location>
</feature>
<keyword evidence="6" id="KW-0762">Sugar transport</keyword>
<dbReference type="RefSeq" id="WP_095489068.1">
    <property type="nucleotide sequence ID" value="NZ_CP088151.1"/>
</dbReference>
<gene>
    <name evidence="13" type="ORF">CIT25_31770</name>
</gene>
<dbReference type="PROSITE" id="PS50928">
    <property type="entry name" value="ABC_TM1"/>
    <property type="match status" value="1"/>
</dbReference>
<name>A0AB36R1D8_9HYPH</name>
<evidence type="ECO:0000256" key="11">
    <source>
        <dbReference type="RuleBase" id="RU363032"/>
    </source>
</evidence>
<evidence type="ECO:0000313" key="14">
    <source>
        <dbReference type="Proteomes" id="UP000216215"/>
    </source>
</evidence>
<dbReference type="SUPFAM" id="SSF161098">
    <property type="entry name" value="MetI-like"/>
    <property type="match status" value="2"/>
</dbReference>
<accession>A0AB36R1D8</accession>
<dbReference type="InterPro" id="IPR000515">
    <property type="entry name" value="MetI-like"/>
</dbReference>
<feature type="transmembrane region" description="Helical" evidence="11">
    <location>
        <begin position="27"/>
        <end position="48"/>
    </location>
</feature>
<feature type="domain" description="ABC transmembrane type-1" evidence="12">
    <location>
        <begin position="90"/>
        <end position="334"/>
    </location>
</feature>
<comment type="function">
    <text evidence="1">Part of the ABC transporter complex MalEFGK involved in maltose/maltodextrin import. Probably responsible for the translocation of the substrate across the membrane.</text>
</comment>
<evidence type="ECO:0000256" key="2">
    <source>
        <dbReference type="ARBA" id="ARBA00004651"/>
    </source>
</evidence>
<feature type="transmembrane region" description="Helical" evidence="11">
    <location>
        <begin position="123"/>
        <end position="144"/>
    </location>
</feature>
<keyword evidence="9 11" id="KW-0472">Membrane</keyword>
<dbReference type="CDD" id="cd06261">
    <property type="entry name" value="TM_PBP2"/>
    <property type="match status" value="1"/>
</dbReference>
<dbReference type="PANTHER" id="PTHR32243:SF50">
    <property type="entry name" value="MALTOSE_MALTODEXTRIN TRANSPORT SYSTEM PERMEASE PROTEIN MALG"/>
    <property type="match status" value="1"/>
</dbReference>
<dbReference type="GO" id="GO:0055085">
    <property type="term" value="P:transmembrane transport"/>
    <property type="evidence" value="ECO:0007669"/>
    <property type="project" value="InterPro"/>
</dbReference>
<organism evidence="13 14">
    <name type="scientific">Mesorhizobium mediterraneum</name>
    <dbReference type="NCBI Taxonomy" id="43617"/>
    <lineage>
        <taxon>Bacteria</taxon>
        <taxon>Pseudomonadati</taxon>
        <taxon>Pseudomonadota</taxon>
        <taxon>Alphaproteobacteria</taxon>
        <taxon>Hyphomicrobiales</taxon>
        <taxon>Phyllobacteriaceae</taxon>
        <taxon>Mesorhizobium</taxon>
    </lineage>
</organism>
<evidence type="ECO:0000256" key="5">
    <source>
        <dbReference type="ARBA" id="ARBA00022475"/>
    </source>
</evidence>
<comment type="caution">
    <text evidence="13">The sequence shown here is derived from an EMBL/GenBank/DDBJ whole genome shotgun (WGS) entry which is preliminary data.</text>
</comment>
<proteinExistence type="inferred from homology"/>
<feature type="transmembrane region" description="Helical" evidence="11">
    <location>
        <begin position="212"/>
        <end position="234"/>
    </location>
</feature>
<evidence type="ECO:0000256" key="8">
    <source>
        <dbReference type="ARBA" id="ARBA00022989"/>
    </source>
</evidence>
<protein>
    <recommendedName>
        <fullName evidence="10">Maltose/maltodextrin transport system permease protein MalG</fullName>
    </recommendedName>
</protein>
<dbReference type="AlphaFoldDB" id="A0AB36R1D8"/>
<dbReference type="Gene3D" id="1.10.3720.10">
    <property type="entry name" value="MetI-like"/>
    <property type="match status" value="2"/>
</dbReference>
<evidence type="ECO:0000256" key="6">
    <source>
        <dbReference type="ARBA" id="ARBA00022597"/>
    </source>
</evidence>
<comment type="subcellular location">
    <subcellularLocation>
        <location evidence="2 11">Cell membrane</location>
        <topology evidence="2 11">Multi-pass membrane protein</topology>
    </subcellularLocation>
</comment>
<feature type="transmembrane region" description="Helical" evidence="11">
    <location>
        <begin position="94"/>
        <end position="116"/>
    </location>
</feature>
<comment type="similarity">
    <text evidence="3">Belongs to the binding-protein-dependent transport system permease family. MalFG subfamily.</text>
</comment>
<keyword evidence="4 11" id="KW-0813">Transport</keyword>
<keyword evidence="7 11" id="KW-0812">Transmembrane</keyword>
<dbReference type="EMBL" id="NPKI01000046">
    <property type="protein sequence ID" value="PAP98325.1"/>
    <property type="molecule type" value="Genomic_DNA"/>
</dbReference>
<dbReference type="Proteomes" id="UP000216215">
    <property type="component" value="Unassembled WGS sequence"/>
</dbReference>
<keyword evidence="14" id="KW-1185">Reference proteome</keyword>
<reference evidence="14" key="1">
    <citation type="submission" date="2017-08" db="EMBL/GenBank/DDBJ databases">
        <title>Mesorhizobium wenxinae sp. nov., a novel rhizobial species isolated from root nodules of chickpea (Cicer arietinum L.).</title>
        <authorList>
            <person name="Zhang J."/>
        </authorList>
    </citation>
    <scope>NUCLEOTIDE SEQUENCE [LARGE SCALE GENOMIC DNA]</scope>
    <source>
        <strain evidence="14">USDA 3392</strain>
    </source>
</reference>
<keyword evidence="8 11" id="KW-1133">Transmembrane helix</keyword>
<keyword evidence="5" id="KW-1003">Cell membrane</keyword>
<feature type="transmembrane region" description="Helical" evidence="11">
    <location>
        <begin position="179"/>
        <end position="200"/>
    </location>
</feature>
<evidence type="ECO:0000256" key="4">
    <source>
        <dbReference type="ARBA" id="ARBA00022448"/>
    </source>
</evidence>
<evidence type="ECO:0000313" key="13">
    <source>
        <dbReference type="EMBL" id="PAP98325.1"/>
    </source>
</evidence>
<sequence>MSAEPRSLARRLFEPASIDSQAPVARIVTYALLFLWTLVVVIPLYWVFITSFKGPGEVDNGPFYLPFVDFAPSLQAWDFMLVQNYTLRPYTNSVVVAVASTLLAVLIGSLAAYALVRIRFQVKLAAVAIFLILLTAIIVAVATFGVQWEIAVAVAAALFIIALFTLVGRTRLAVGNNDIEFWIISNRIMPPIVAVLPIYVMFQQMRLLDTQLALIVTYTAINLPIVVWLTRDFFAGIPLDLEESAQIDGASKFRVFFTIALPLVRSGLVATFLLVLILAWNEYLLALFLSNADAQTMPVLVSAQNTTRGPQWWNMSVLITVMIAPVIVISSILQKHIARGLLVGAVKG</sequence>
<evidence type="ECO:0000256" key="1">
    <source>
        <dbReference type="ARBA" id="ARBA00002264"/>
    </source>
</evidence>
<dbReference type="Pfam" id="PF00528">
    <property type="entry name" value="BPD_transp_1"/>
    <property type="match status" value="1"/>
</dbReference>
<feature type="transmembrane region" description="Helical" evidence="11">
    <location>
        <begin position="312"/>
        <end position="333"/>
    </location>
</feature>
<dbReference type="InterPro" id="IPR035906">
    <property type="entry name" value="MetI-like_sf"/>
</dbReference>
<dbReference type="PANTHER" id="PTHR32243">
    <property type="entry name" value="MALTOSE TRANSPORT SYSTEM PERMEASE-RELATED"/>
    <property type="match status" value="1"/>
</dbReference>